<dbReference type="PANTHER" id="PTHR43637">
    <property type="entry name" value="UPF0273 PROTEIN TM_0370"/>
    <property type="match status" value="1"/>
</dbReference>
<evidence type="ECO:0000256" key="1">
    <source>
        <dbReference type="ARBA" id="ARBA00022741"/>
    </source>
</evidence>
<evidence type="ECO:0000256" key="2">
    <source>
        <dbReference type="ARBA" id="ARBA00022840"/>
    </source>
</evidence>
<comment type="caution">
    <text evidence="4">The sequence shown here is derived from an EMBL/GenBank/DDBJ whole genome shotgun (WGS) entry which is preliminary data.</text>
</comment>
<evidence type="ECO:0000313" key="4">
    <source>
        <dbReference type="EMBL" id="MFC4768033.1"/>
    </source>
</evidence>
<reference evidence="5" key="1">
    <citation type="journal article" date="2019" name="Int. J. Syst. Evol. Microbiol.">
        <title>The Global Catalogue of Microorganisms (GCM) 10K type strain sequencing project: providing services to taxonomists for standard genome sequencing and annotation.</title>
        <authorList>
            <consortium name="The Broad Institute Genomics Platform"/>
            <consortium name="The Broad Institute Genome Sequencing Center for Infectious Disease"/>
            <person name="Wu L."/>
            <person name="Ma J."/>
        </authorList>
    </citation>
    <scope>NUCLEOTIDE SEQUENCE [LARGE SCALE GENOMIC DNA]</scope>
    <source>
        <strain evidence="5">WYCCWR 12678</strain>
    </source>
</reference>
<dbReference type="Pfam" id="PF06745">
    <property type="entry name" value="ATPase"/>
    <property type="match status" value="1"/>
</dbReference>
<protein>
    <submittedName>
        <fullName evidence="4">ATPase domain-containing protein</fullName>
    </submittedName>
</protein>
<sequence length="276" mass="31128">MVSSGISGLDHILSGGFPRGSSIIVEGAPGTGKTTLGLQFLYHGAVNCDQPGIYITFEELPEQLYKDMLSFGWDLRRLEKHNQLRVICTSPEVLLEQMMTPNGLFEQMVKQIQCRRVVIDSISLFQYGSDRKGVHRQAIYSLRNMLRKFSLTSLLIREQTHGDSGEMPFENYVADGLIRLSLQQHLQKYRKRTLEVLKMRGARISEGEHIYRITDEGIHLIPALSMVEDTIIARDQQTVSTGIPRLDQLLSGGIPKGSVFILDTNSKANYRNRSFG</sequence>
<organism evidence="4 5">
    <name type="scientific">Effusibacillus consociatus</name>
    <dbReference type="NCBI Taxonomy" id="1117041"/>
    <lineage>
        <taxon>Bacteria</taxon>
        <taxon>Bacillati</taxon>
        <taxon>Bacillota</taxon>
        <taxon>Bacilli</taxon>
        <taxon>Bacillales</taxon>
        <taxon>Alicyclobacillaceae</taxon>
        <taxon>Effusibacillus</taxon>
    </lineage>
</organism>
<dbReference type="Proteomes" id="UP001596002">
    <property type="component" value="Unassembled WGS sequence"/>
</dbReference>
<gene>
    <name evidence="4" type="ORF">ACFO8Q_11795</name>
</gene>
<name>A0ABV9Q236_9BACL</name>
<keyword evidence="2" id="KW-0067">ATP-binding</keyword>
<evidence type="ECO:0000313" key="5">
    <source>
        <dbReference type="Proteomes" id="UP001596002"/>
    </source>
</evidence>
<dbReference type="InterPro" id="IPR027417">
    <property type="entry name" value="P-loop_NTPase"/>
</dbReference>
<evidence type="ECO:0000259" key="3">
    <source>
        <dbReference type="PROSITE" id="PS51146"/>
    </source>
</evidence>
<accession>A0ABV9Q236</accession>
<dbReference type="SUPFAM" id="SSF52540">
    <property type="entry name" value="P-loop containing nucleoside triphosphate hydrolases"/>
    <property type="match status" value="1"/>
</dbReference>
<dbReference type="RefSeq" id="WP_380025955.1">
    <property type="nucleotide sequence ID" value="NZ_JBHSHC010000096.1"/>
</dbReference>
<feature type="domain" description="KaiC" evidence="3">
    <location>
        <begin position="1"/>
        <end position="234"/>
    </location>
</feature>
<dbReference type="InterPro" id="IPR014774">
    <property type="entry name" value="KaiC-like_dom"/>
</dbReference>
<dbReference type="InterPro" id="IPR010624">
    <property type="entry name" value="KaiC_dom"/>
</dbReference>
<dbReference type="EMBL" id="JBHSHC010000096">
    <property type="protein sequence ID" value="MFC4768033.1"/>
    <property type="molecule type" value="Genomic_DNA"/>
</dbReference>
<proteinExistence type="predicted"/>
<keyword evidence="5" id="KW-1185">Reference proteome</keyword>
<dbReference type="PROSITE" id="PS51146">
    <property type="entry name" value="KAIC"/>
    <property type="match status" value="1"/>
</dbReference>
<dbReference type="Gene3D" id="3.40.50.300">
    <property type="entry name" value="P-loop containing nucleotide triphosphate hydrolases"/>
    <property type="match status" value="2"/>
</dbReference>
<keyword evidence="1" id="KW-0547">Nucleotide-binding</keyword>